<sequence length="137" mass="15968">MSNWTDDMIDYWRGRQVLLNEGTLIEMIAETESLICYRFPGDFKELYLQADGFATPGEADWPFCMWSLERITSEYLAHPTTDFIGFGEWIDTRTVIGFLKWKSGVYFQKQPQIAVAGTFRESLERMIDNEGQLQEES</sequence>
<feature type="domain" description="Knr4/Smi1-like" evidence="1">
    <location>
        <begin position="26"/>
        <end position="84"/>
    </location>
</feature>
<comment type="caution">
    <text evidence="2">The sequence shown here is derived from an EMBL/GenBank/DDBJ whole genome shotgun (WGS) entry which is preliminary data.</text>
</comment>
<keyword evidence="3" id="KW-1185">Reference proteome</keyword>
<gene>
    <name evidence="2" type="ORF">CLV59_107296</name>
</gene>
<dbReference type="Pfam" id="PF09346">
    <property type="entry name" value="SMI1_KNR4"/>
    <property type="match status" value="1"/>
</dbReference>
<evidence type="ECO:0000259" key="1">
    <source>
        <dbReference type="Pfam" id="PF09346"/>
    </source>
</evidence>
<dbReference type="AlphaFoldDB" id="A0A327VU38"/>
<dbReference type="Proteomes" id="UP000249819">
    <property type="component" value="Unassembled WGS sequence"/>
</dbReference>
<protein>
    <recommendedName>
        <fullName evidence="1">Knr4/Smi1-like domain-containing protein</fullName>
    </recommendedName>
</protein>
<evidence type="ECO:0000313" key="3">
    <source>
        <dbReference type="Proteomes" id="UP000249819"/>
    </source>
</evidence>
<dbReference type="EMBL" id="QLMA01000007">
    <property type="protein sequence ID" value="RAJ77529.1"/>
    <property type="molecule type" value="Genomic_DNA"/>
</dbReference>
<proteinExistence type="predicted"/>
<reference evidence="2 3" key="1">
    <citation type="submission" date="2018-06" db="EMBL/GenBank/DDBJ databases">
        <title>Genomic Encyclopedia of Archaeal and Bacterial Type Strains, Phase II (KMG-II): from individual species to whole genera.</title>
        <authorList>
            <person name="Goeker M."/>
        </authorList>
    </citation>
    <scope>NUCLEOTIDE SEQUENCE [LARGE SCALE GENOMIC DNA]</scope>
    <source>
        <strain evidence="2 3">DSM 29821</strain>
    </source>
</reference>
<dbReference type="InterPro" id="IPR037883">
    <property type="entry name" value="Knr4/Smi1-like_sf"/>
</dbReference>
<dbReference type="SUPFAM" id="SSF160631">
    <property type="entry name" value="SMI1/KNR4-like"/>
    <property type="match status" value="1"/>
</dbReference>
<evidence type="ECO:0000313" key="2">
    <source>
        <dbReference type="EMBL" id="RAJ77529.1"/>
    </source>
</evidence>
<name>A0A327VU38_9BACT</name>
<dbReference type="Gene3D" id="3.40.1580.10">
    <property type="entry name" value="SMI1/KNR4-like"/>
    <property type="match status" value="1"/>
</dbReference>
<dbReference type="InterPro" id="IPR018958">
    <property type="entry name" value="Knr4/Smi1-like_dom"/>
</dbReference>
<dbReference type="OrthoDB" id="796581at2"/>
<accession>A0A327VU38</accession>
<organism evidence="2 3">
    <name type="scientific">Chitinophaga dinghuensis</name>
    <dbReference type="NCBI Taxonomy" id="1539050"/>
    <lineage>
        <taxon>Bacteria</taxon>
        <taxon>Pseudomonadati</taxon>
        <taxon>Bacteroidota</taxon>
        <taxon>Chitinophagia</taxon>
        <taxon>Chitinophagales</taxon>
        <taxon>Chitinophagaceae</taxon>
        <taxon>Chitinophaga</taxon>
    </lineage>
</organism>
<dbReference type="RefSeq" id="WP_146616266.1">
    <property type="nucleotide sequence ID" value="NZ_QLMA01000007.1"/>
</dbReference>